<feature type="region of interest" description="Disordered" evidence="1">
    <location>
        <begin position="101"/>
        <end position="207"/>
    </location>
</feature>
<protein>
    <recommendedName>
        <fullName evidence="4">BEN domain-containing protein</fullName>
    </recommendedName>
</protein>
<reference evidence="2" key="1">
    <citation type="submission" date="2020-08" db="EMBL/GenBank/DDBJ databases">
        <title>Spodoptera exigua strain:BAW_Kor-Di-RS1 Genome sequencing and assembly.</title>
        <authorList>
            <person name="Kim J."/>
            <person name="Nam H.Y."/>
            <person name="Kwon M."/>
            <person name="Choi J.H."/>
            <person name="Cho S.R."/>
            <person name="Kim G.-H."/>
        </authorList>
    </citation>
    <scope>NUCLEOTIDE SEQUENCE</scope>
    <source>
        <strain evidence="2">BAW_Kor-Di-RS1</strain>
        <tissue evidence="2">Whole-body</tissue>
    </source>
</reference>
<dbReference type="AlphaFoldDB" id="A0A835GCC9"/>
<dbReference type="Proteomes" id="UP000648187">
    <property type="component" value="Unassembled WGS sequence"/>
</dbReference>
<sequence length="454" mass="51931">MNMPYIKKFLVVEIDAPNLNSKYILIPNDWAILKAESEKIIVIAYPKEEECRILERIRLGEPFNPEWPRYMNVKKHYESENFEHARRRLQSLRSGNMITLGKKIQKTKQTERRSLKPRFISRKLTEQRDSSTPEMEAPDNSGTARQRSKIRELFGTESESSTPPPTPTLGNPTPHDADNDCMSENEDGQSRSDVDDDNSMTDDQPNYEDTVAKANDLLAQLEQGLNSGLTACDKLVLQKVMSEQNQISNNLKNITLILRQLCMKQIENKSLMKDIVMKYSPNADIKKKIEGDDDAVEKTSQATKEDTETAYDDKEDSEFEPDESENYENSGHEEVDSKWTLKHPNPRKGLIELPGESGIYIDAQTFAKSHVEAHNVNKLAWLLFQGVFKKEALETCTLIGRDRNNGNRKPLHAGARKAVISYARRYGKNVGWEEIPLASVEKSMRNAMYKIKNY</sequence>
<feature type="compositionally biased region" description="Basic and acidic residues" evidence="1">
    <location>
        <begin position="330"/>
        <end position="339"/>
    </location>
</feature>
<evidence type="ECO:0000313" key="3">
    <source>
        <dbReference type="Proteomes" id="UP000648187"/>
    </source>
</evidence>
<proteinExistence type="predicted"/>
<evidence type="ECO:0008006" key="4">
    <source>
        <dbReference type="Google" id="ProtNLM"/>
    </source>
</evidence>
<feature type="compositionally biased region" description="Acidic residues" evidence="1">
    <location>
        <begin position="308"/>
        <end position="326"/>
    </location>
</feature>
<feature type="region of interest" description="Disordered" evidence="1">
    <location>
        <begin position="290"/>
        <end position="341"/>
    </location>
</feature>
<comment type="caution">
    <text evidence="2">The sequence shown here is derived from an EMBL/GenBank/DDBJ whole genome shotgun (WGS) entry which is preliminary data.</text>
</comment>
<keyword evidence="3" id="KW-1185">Reference proteome</keyword>
<dbReference type="EMBL" id="JACKWZ010000137">
    <property type="protein sequence ID" value="KAF9414281.1"/>
    <property type="molecule type" value="Genomic_DNA"/>
</dbReference>
<evidence type="ECO:0000313" key="2">
    <source>
        <dbReference type="EMBL" id="KAF9414281.1"/>
    </source>
</evidence>
<organism evidence="2 3">
    <name type="scientific">Spodoptera exigua</name>
    <name type="common">Beet armyworm</name>
    <name type="synonym">Noctua fulgens</name>
    <dbReference type="NCBI Taxonomy" id="7107"/>
    <lineage>
        <taxon>Eukaryota</taxon>
        <taxon>Metazoa</taxon>
        <taxon>Ecdysozoa</taxon>
        <taxon>Arthropoda</taxon>
        <taxon>Hexapoda</taxon>
        <taxon>Insecta</taxon>
        <taxon>Pterygota</taxon>
        <taxon>Neoptera</taxon>
        <taxon>Endopterygota</taxon>
        <taxon>Lepidoptera</taxon>
        <taxon>Glossata</taxon>
        <taxon>Ditrysia</taxon>
        <taxon>Noctuoidea</taxon>
        <taxon>Noctuidae</taxon>
        <taxon>Amphipyrinae</taxon>
        <taxon>Spodoptera</taxon>
    </lineage>
</organism>
<evidence type="ECO:0000256" key="1">
    <source>
        <dbReference type="SAM" id="MobiDB-lite"/>
    </source>
</evidence>
<gene>
    <name evidence="2" type="ORF">HW555_007759</name>
</gene>
<name>A0A835GCC9_SPOEX</name>
<accession>A0A835GCC9</accession>